<dbReference type="InterPro" id="IPR029045">
    <property type="entry name" value="ClpP/crotonase-like_dom_sf"/>
</dbReference>
<evidence type="ECO:0000259" key="3">
    <source>
        <dbReference type="SMART" id="SM00245"/>
    </source>
</evidence>
<feature type="domain" description="Tail specific protease" evidence="3">
    <location>
        <begin position="182"/>
        <end position="394"/>
    </location>
</feature>
<evidence type="ECO:0000313" key="5">
    <source>
        <dbReference type="Proteomes" id="UP000282184"/>
    </source>
</evidence>
<dbReference type="GO" id="GO:0030288">
    <property type="term" value="C:outer membrane-bounded periplasmic space"/>
    <property type="evidence" value="ECO:0007669"/>
    <property type="project" value="TreeGrafter"/>
</dbReference>
<dbReference type="PANTHER" id="PTHR32060:SF30">
    <property type="entry name" value="CARBOXY-TERMINAL PROCESSING PROTEASE CTPA"/>
    <property type="match status" value="1"/>
</dbReference>
<keyword evidence="5" id="KW-1185">Reference proteome</keyword>
<dbReference type="InterPro" id="IPR036034">
    <property type="entry name" value="PDZ_sf"/>
</dbReference>
<dbReference type="GO" id="GO:0008236">
    <property type="term" value="F:serine-type peptidase activity"/>
    <property type="evidence" value="ECO:0007669"/>
    <property type="project" value="InterPro"/>
</dbReference>
<dbReference type="GO" id="GO:0004175">
    <property type="term" value="F:endopeptidase activity"/>
    <property type="evidence" value="ECO:0007669"/>
    <property type="project" value="TreeGrafter"/>
</dbReference>
<feature type="chain" id="PRO_5019348346" evidence="2">
    <location>
        <begin position="22"/>
        <end position="413"/>
    </location>
</feature>
<comment type="caution">
    <text evidence="4">The sequence shown here is derived from an EMBL/GenBank/DDBJ whole genome shotgun (WGS) entry which is preliminary data.</text>
</comment>
<feature type="signal peptide" evidence="2">
    <location>
        <begin position="1"/>
        <end position="21"/>
    </location>
</feature>
<dbReference type="GO" id="GO:0006508">
    <property type="term" value="P:proteolysis"/>
    <property type="evidence" value="ECO:0007669"/>
    <property type="project" value="InterPro"/>
</dbReference>
<dbReference type="PANTHER" id="PTHR32060">
    <property type="entry name" value="TAIL-SPECIFIC PROTEASE"/>
    <property type="match status" value="1"/>
</dbReference>
<dbReference type="Proteomes" id="UP000282184">
    <property type="component" value="Unassembled WGS sequence"/>
</dbReference>
<dbReference type="AlphaFoldDB" id="A0A431U2Z5"/>
<organism evidence="4 5">
    <name type="scientific">Hymenobacter gummosus</name>
    <dbReference type="NCBI Taxonomy" id="1776032"/>
    <lineage>
        <taxon>Bacteria</taxon>
        <taxon>Pseudomonadati</taxon>
        <taxon>Bacteroidota</taxon>
        <taxon>Cytophagia</taxon>
        <taxon>Cytophagales</taxon>
        <taxon>Hymenobacteraceae</taxon>
        <taxon>Hymenobacter</taxon>
    </lineage>
</organism>
<name>A0A431U2Z5_9BACT</name>
<dbReference type="GO" id="GO:0007165">
    <property type="term" value="P:signal transduction"/>
    <property type="evidence" value="ECO:0007669"/>
    <property type="project" value="TreeGrafter"/>
</dbReference>
<gene>
    <name evidence="4" type="ORF">EJV47_13245</name>
</gene>
<dbReference type="OrthoDB" id="9812068at2"/>
<dbReference type="Gene3D" id="3.90.226.10">
    <property type="entry name" value="2-enoyl-CoA Hydratase, Chain A, domain 1"/>
    <property type="match status" value="1"/>
</dbReference>
<proteinExistence type="predicted"/>
<dbReference type="Gene3D" id="2.30.42.10">
    <property type="match status" value="1"/>
</dbReference>
<dbReference type="SUPFAM" id="SSF52096">
    <property type="entry name" value="ClpP/crotonase"/>
    <property type="match status" value="1"/>
</dbReference>
<evidence type="ECO:0000256" key="1">
    <source>
        <dbReference type="SAM" id="MobiDB-lite"/>
    </source>
</evidence>
<accession>A0A431U2Z5</accession>
<protein>
    <submittedName>
        <fullName evidence="4">Peptidase</fullName>
    </submittedName>
</protein>
<sequence length="413" mass="46211">MNLRRYLPALLLLVGPLSASRHTPPAAGPFREDAAFFWQTVHDDYAYFDQKQTDWDRVRARYLPQADTVRSRRALVRLLEQMLQELYDHHAALGTNRPDSPRLVPSGADVYAEWEGGRAVVRELRPGFGAERAGLRPGVEILSVGGVPVAQARQPYQPQCLRAPDAAADNYALNTLLAGRHDQERRWRIRSGGAETDVQPDQPRNLLENPPPRRRLDSRRLGRVGYIRINNCLFDHGLIPAFDSTLTALADTKGLVLDLRDTPSGGNTTVARALLGRFITQEQGYQRHELVNEQRQYGIRRFWLEMVAPRPAAYRRPVVVLAGRWTGSMGEGITTAFDGMKRATVVGSPLARLRGGIYSYRLPASGISFSIPVEKLYQLDGTPREQFEPKVTVKPAADPAQDPALDKALQLLR</sequence>
<dbReference type="Gene3D" id="3.30.750.44">
    <property type="match status" value="1"/>
</dbReference>
<keyword evidence="2" id="KW-0732">Signal</keyword>
<reference evidence="4 5" key="1">
    <citation type="submission" date="2018-12" db="EMBL/GenBank/DDBJ databases">
        <title>Hymenobacter gummosus sp. nov., isolated from a spring.</title>
        <authorList>
            <person name="Nie L."/>
        </authorList>
    </citation>
    <scope>NUCLEOTIDE SEQUENCE [LARGE SCALE GENOMIC DNA]</scope>
    <source>
        <strain evidence="4 5">KCTC 52166</strain>
    </source>
</reference>
<evidence type="ECO:0000256" key="2">
    <source>
        <dbReference type="SAM" id="SignalP"/>
    </source>
</evidence>
<dbReference type="RefSeq" id="WP_126693627.1">
    <property type="nucleotide sequence ID" value="NZ_RXOF01000006.1"/>
</dbReference>
<dbReference type="InterPro" id="IPR005151">
    <property type="entry name" value="Tail-specific_protease"/>
</dbReference>
<dbReference type="SUPFAM" id="SSF50156">
    <property type="entry name" value="PDZ domain-like"/>
    <property type="match status" value="1"/>
</dbReference>
<dbReference type="Pfam" id="PF14684">
    <property type="entry name" value="Tricorn_C1"/>
    <property type="match status" value="1"/>
</dbReference>
<dbReference type="EMBL" id="RXOF01000006">
    <property type="protein sequence ID" value="RTQ49768.1"/>
    <property type="molecule type" value="Genomic_DNA"/>
</dbReference>
<dbReference type="SMART" id="SM00245">
    <property type="entry name" value="TSPc"/>
    <property type="match status" value="1"/>
</dbReference>
<dbReference type="InterPro" id="IPR028204">
    <property type="entry name" value="Tricorn_C1"/>
</dbReference>
<evidence type="ECO:0000313" key="4">
    <source>
        <dbReference type="EMBL" id="RTQ49768.1"/>
    </source>
</evidence>
<feature type="region of interest" description="Disordered" evidence="1">
    <location>
        <begin position="192"/>
        <end position="214"/>
    </location>
</feature>
<dbReference type="Pfam" id="PF03572">
    <property type="entry name" value="Peptidase_S41"/>
    <property type="match status" value="1"/>
</dbReference>